<reference evidence="2" key="1">
    <citation type="submission" date="2017-07" db="EMBL/GenBank/DDBJ databases">
        <authorList>
            <person name="Mikheyev A."/>
            <person name="Grau M."/>
        </authorList>
    </citation>
    <scope>NUCLEOTIDE SEQUENCE</scope>
    <source>
        <tissue evidence="2">Venom_gland</tissue>
    </source>
</reference>
<reference evidence="2" key="2">
    <citation type="submission" date="2017-11" db="EMBL/GenBank/DDBJ databases">
        <title>Coralsnake Venomics: Analyses of Venom Gland Transcriptomes and Proteomes of Six Brazilian Taxa.</title>
        <authorList>
            <person name="Aird S.D."/>
            <person name="Jorge da Silva N."/>
            <person name="Qiu L."/>
            <person name="Villar-Briones A."/>
            <person name="Aparecida-Saddi V."/>
            <person name="Campos-Telles M.P."/>
            <person name="Grau M."/>
            <person name="Mikheyev A.S."/>
        </authorList>
    </citation>
    <scope>NUCLEOTIDE SEQUENCE</scope>
    <source>
        <tissue evidence="2">Venom_gland</tissue>
    </source>
</reference>
<accession>A0A2D4MZ93</accession>
<organism evidence="2">
    <name type="scientific">Micrurus spixii</name>
    <name type="common">Amazon coral snake</name>
    <dbReference type="NCBI Taxonomy" id="129469"/>
    <lineage>
        <taxon>Eukaryota</taxon>
        <taxon>Metazoa</taxon>
        <taxon>Chordata</taxon>
        <taxon>Craniata</taxon>
        <taxon>Vertebrata</taxon>
        <taxon>Euteleostomi</taxon>
        <taxon>Lepidosauria</taxon>
        <taxon>Squamata</taxon>
        <taxon>Bifurcata</taxon>
        <taxon>Unidentata</taxon>
        <taxon>Episquamata</taxon>
        <taxon>Toxicofera</taxon>
        <taxon>Serpentes</taxon>
        <taxon>Colubroidea</taxon>
        <taxon>Elapidae</taxon>
        <taxon>Elapinae</taxon>
        <taxon>Micrurus</taxon>
    </lineage>
</organism>
<dbReference type="EMBL" id="IACM01137570">
    <property type="protein sequence ID" value="LAB38741.1"/>
    <property type="molecule type" value="Transcribed_RNA"/>
</dbReference>
<keyword evidence="1" id="KW-0175">Coiled coil</keyword>
<proteinExistence type="predicted"/>
<evidence type="ECO:0000313" key="2">
    <source>
        <dbReference type="EMBL" id="LAB38741.1"/>
    </source>
</evidence>
<dbReference type="AlphaFoldDB" id="A0A2D4MZ93"/>
<name>A0A2D4MZ93_9SAUR</name>
<sequence>MVLWERIEKILGQQHKILQEMTSFTTTTVKTGKKPIPATATAIPSPSTQRSIEGMFTRDKRTSVMNAQTMQATLLSIQETMIKLQENMIRDHGEKKIEMEEVKREVRNDTQKLDEKVGLIQEVLQKNDQRLQMIEKRTEKTEQKLESVDQKMKERNKEVENSLIQLEMKRTSFYLRFQNVEETKEEDLTAIMAEIITEALQRDKSEIINELDEVYRVYMNYARRFSLPKEVHIHFVRKKCEGYNLQNHQR</sequence>
<protein>
    <submittedName>
        <fullName evidence="2">Uncharacterized protein</fullName>
    </submittedName>
</protein>
<feature type="coiled-coil region" evidence="1">
    <location>
        <begin position="124"/>
        <end position="169"/>
    </location>
</feature>
<evidence type="ECO:0000256" key="1">
    <source>
        <dbReference type="SAM" id="Coils"/>
    </source>
</evidence>